<evidence type="ECO:0000256" key="1">
    <source>
        <dbReference type="SAM" id="MobiDB-lite"/>
    </source>
</evidence>
<feature type="transmembrane region" description="Helical" evidence="2">
    <location>
        <begin position="613"/>
        <end position="633"/>
    </location>
</feature>
<feature type="region of interest" description="Disordered" evidence="1">
    <location>
        <begin position="278"/>
        <end position="451"/>
    </location>
</feature>
<feature type="compositionally biased region" description="Acidic residues" evidence="1">
    <location>
        <begin position="287"/>
        <end position="297"/>
    </location>
</feature>
<feature type="compositionally biased region" description="Low complexity" evidence="1">
    <location>
        <begin position="388"/>
        <end position="405"/>
    </location>
</feature>
<feature type="compositionally biased region" description="Pro residues" evidence="1">
    <location>
        <begin position="304"/>
        <end position="313"/>
    </location>
</feature>
<evidence type="ECO:0000256" key="2">
    <source>
        <dbReference type="SAM" id="Phobius"/>
    </source>
</evidence>
<name>A0A7S4SYL2_9DINO</name>
<proteinExistence type="predicted"/>
<feature type="compositionally biased region" description="Pro residues" evidence="1">
    <location>
        <begin position="348"/>
        <end position="365"/>
    </location>
</feature>
<feature type="compositionally biased region" description="Basic residues" evidence="1">
    <location>
        <begin position="406"/>
        <end position="417"/>
    </location>
</feature>
<keyword evidence="2" id="KW-0812">Transmembrane</keyword>
<dbReference type="EMBL" id="HBNR01082300">
    <property type="protein sequence ID" value="CAE4659567.1"/>
    <property type="molecule type" value="Transcribed_RNA"/>
</dbReference>
<dbReference type="AlphaFoldDB" id="A0A7S4SYL2"/>
<organism evidence="3">
    <name type="scientific">Alexandrium monilatum</name>
    <dbReference type="NCBI Taxonomy" id="311494"/>
    <lineage>
        <taxon>Eukaryota</taxon>
        <taxon>Sar</taxon>
        <taxon>Alveolata</taxon>
        <taxon>Dinophyceae</taxon>
        <taxon>Gonyaulacales</taxon>
        <taxon>Pyrocystaceae</taxon>
        <taxon>Alexandrium</taxon>
    </lineage>
</organism>
<gene>
    <name evidence="3" type="ORF">AMON00008_LOCUS58886</name>
</gene>
<feature type="compositionally biased region" description="Polar residues" evidence="1">
    <location>
        <begin position="436"/>
        <end position="446"/>
    </location>
</feature>
<feature type="region of interest" description="Disordered" evidence="1">
    <location>
        <begin position="223"/>
        <end position="256"/>
    </location>
</feature>
<feature type="compositionally biased region" description="Acidic residues" evidence="1">
    <location>
        <begin position="377"/>
        <end position="387"/>
    </location>
</feature>
<reference evidence="3" key="1">
    <citation type="submission" date="2021-01" db="EMBL/GenBank/DDBJ databases">
        <authorList>
            <person name="Corre E."/>
            <person name="Pelletier E."/>
            <person name="Niang G."/>
            <person name="Scheremetjew M."/>
            <person name="Finn R."/>
            <person name="Kale V."/>
            <person name="Holt S."/>
            <person name="Cochrane G."/>
            <person name="Meng A."/>
            <person name="Brown T."/>
            <person name="Cohen L."/>
        </authorList>
    </citation>
    <scope>NUCLEOTIDE SEQUENCE</scope>
    <source>
        <strain evidence="3">CCMP3105</strain>
    </source>
</reference>
<keyword evidence="2" id="KW-0472">Membrane</keyword>
<sequence length="636" mass="68281">MAEEALRSVAELDGFSFFGLSHHLSEVQRLLERADHALASKAPRPEDVAIAEQKDKLLDAQARLRRAMGASLEKPSLTKREKPLAEDFLQEQLARLEGQTATGSDAKAAKAKAVDRLRQLLSDVRASATVPDSREVRQVEASIKQLDAEWREVSPLHDKWQAGRHNFKSNTELQAFRRRYEDCRKGREGSAATLHKALCAARTGKVTADPYEGGLPPGWSSVAKKAATAQPASRGLAQGAPAQRQTGVPRSRPGRWGSAVVSFAQRLRAEVGARVRDEVQAEREAASEEDGEEEAAAEPEVLPQRPPPPPPPAKAAAAPTKAAAAPAKAAVAPPPPPAKAAPPLVAKQPPPLPPEVARPPPPPKPVMREPAVSYGQDAEEDLDDLDDQPSSAAPGAASAAQYTASAKKKGKAKKRKGGGGGGGKEAEDEADAPEPQSSGTTRGSSLPPTPAWVGQVQAAFAGSLLQDLLQQDAWRALGEDTAEDRLAELVARLPWPNPLGLRLPLDWKDFVGLEVDGGPRRTSKRGTPQWVQRLQKNVPWLLAHYVSLLFLVTILHSLSSFGVFLWAAALQAGLLLAPPNLPQLPAPLRVRLLQAAHLLLWLLFVRSLWQMHLLVKLLLASFAAGHAYVVAGLRES</sequence>
<keyword evidence="2" id="KW-1133">Transmembrane helix</keyword>
<accession>A0A7S4SYL2</accession>
<feature type="compositionally biased region" description="Low complexity" evidence="1">
    <location>
        <begin position="314"/>
        <end position="331"/>
    </location>
</feature>
<protein>
    <submittedName>
        <fullName evidence="3">Uncharacterized protein</fullName>
    </submittedName>
</protein>
<evidence type="ECO:0000313" key="3">
    <source>
        <dbReference type="EMBL" id="CAE4659567.1"/>
    </source>
</evidence>